<dbReference type="InterPro" id="IPR015864">
    <property type="entry name" value="FAD_synthase"/>
</dbReference>
<comment type="catalytic activity">
    <reaction evidence="12 14">
        <text>riboflavin + ATP = FMN + ADP + H(+)</text>
        <dbReference type="Rhea" id="RHEA:14357"/>
        <dbReference type="ChEBI" id="CHEBI:15378"/>
        <dbReference type="ChEBI" id="CHEBI:30616"/>
        <dbReference type="ChEBI" id="CHEBI:57986"/>
        <dbReference type="ChEBI" id="CHEBI:58210"/>
        <dbReference type="ChEBI" id="CHEBI:456216"/>
        <dbReference type="EC" id="2.7.1.26"/>
    </reaction>
</comment>
<keyword evidence="17" id="KW-1185">Reference proteome</keyword>
<dbReference type="CDD" id="cd02064">
    <property type="entry name" value="FAD_synthetase_N"/>
    <property type="match status" value="1"/>
</dbReference>
<comment type="similarity">
    <text evidence="14">Belongs to the ribF family.</text>
</comment>
<keyword evidence="3 14" id="KW-0285">Flavoprotein</keyword>
<keyword evidence="11" id="KW-0511">Multifunctional enzyme</keyword>
<dbReference type="PIRSF" id="PIRSF004491">
    <property type="entry name" value="FAD_Synth"/>
    <property type="match status" value="1"/>
</dbReference>
<dbReference type="Pfam" id="PF01687">
    <property type="entry name" value="Flavokinase"/>
    <property type="match status" value="1"/>
</dbReference>
<name>A0ABY4PDB7_9LACO</name>
<organism evidence="16 17">
    <name type="scientific">Bombilactobacillus thymidiniphilus</name>
    <dbReference type="NCBI Taxonomy" id="2923363"/>
    <lineage>
        <taxon>Bacteria</taxon>
        <taxon>Bacillati</taxon>
        <taxon>Bacillota</taxon>
        <taxon>Bacilli</taxon>
        <taxon>Lactobacillales</taxon>
        <taxon>Lactobacillaceae</taxon>
        <taxon>Bombilactobacillus</taxon>
    </lineage>
</organism>
<evidence type="ECO:0000256" key="9">
    <source>
        <dbReference type="ARBA" id="ARBA00022827"/>
    </source>
</evidence>
<dbReference type="InterPro" id="IPR002606">
    <property type="entry name" value="Riboflavin_kinase_bac"/>
</dbReference>
<evidence type="ECO:0000256" key="11">
    <source>
        <dbReference type="ARBA" id="ARBA00023268"/>
    </source>
</evidence>
<keyword evidence="9 14" id="KW-0274">FAD</keyword>
<dbReference type="InterPro" id="IPR014729">
    <property type="entry name" value="Rossmann-like_a/b/a_fold"/>
</dbReference>
<dbReference type="GO" id="GO:0003919">
    <property type="term" value="F:FMN adenylyltransferase activity"/>
    <property type="evidence" value="ECO:0007669"/>
    <property type="project" value="UniProtKB-EC"/>
</dbReference>
<keyword evidence="6 14" id="KW-0548">Nucleotidyltransferase</keyword>
<dbReference type="NCBIfam" id="TIGR00083">
    <property type="entry name" value="ribF"/>
    <property type="match status" value="1"/>
</dbReference>
<comment type="pathway">
    <text evidence="2 14">Cofactor biosynthesis; FMN biosynthesis; FMN from riboflavin (ATP route): step 1/1.</text>
</comment>
<dbReference type="GO" id="GO:0008531">
    <property type="term" value="F:riboflavin kinase activity"/>
    <property type="evidence" value="ECO:0007669"/>
    <property type="project" value="UniProtKB-EC"/>
</dbReference>
<proteinExistence type="inferred from homology"/>
<dbReference type="Gene3D" id="2.40.30.30">
    <property type="entry name" value="Riboflavin kinase-like"/>
    <property type="match status" value="1"/>
</dbReference>
<evidence type="ECO:0000256" key="10">
    <source>
        <dbReference type="ARBA" id="ARBA00022840"/>
    </source>
</evidence>
<evidence type="ECO:0000256" key="4">
    <source>
        <dbReference type="ARBA" id="ARBA00022643"/>
    </source>
</evidence>
<dbReference type="EC" id="2.7.1.26" evidence="14"/>
<dbReference type="Gene3D" id="3.40.50.620">
    <property type="entry name" value="HUPs"/>
    <property type="match status" value="1"/>
</dbReference>
<keyword evidence="8 14" id="KW-0418">Kinase</keyword>
<keyword evidence="5 14" id="KW-0808">Transferase</keyword>
<keyword evidence="7 14" id="KW-0547">Nucleotide-binding</keyword>
<keyword evidence="10 14" id="KW-0067">ATP-binding</keyword>
<dbReference type="Proteomes" id="UP000831947">
    <property type="component" value="Chromosome"/>
</dbReference>
<evidence type="ECO:0000256" key="12">
    <source>
        <dbReference type="ARBA" id="ARBA00047880"/>
    </source>
</evidence>
<evidence type="ECO:0000256" key="7">
    <source>
        <dbReference type="ARBA" id="ARBA00022741"/>
    </source>
</evidence>
<dbReference type="InterPro" id="IPR023468">
    <property type="entry name" value="Riboflavin_kinase"/>
</dbReference>
<reference evidence="16 17" key="1">
    <citation type="journal article" date="2022" name="Int. J. Syst. Evol. Microbiol.">
        <title>Apilactobacillus apisilvae sp. nov., Nicolia spurrieriana gen. nov. sp. nov., Bombilactobacillus folatiphilus sp. nov. and Bombilactobacillus thymidiniphilus sp. nov., four new lactic acid bacterial isolates from stingless bees Tetragonula carbonaria and Austroplebeia australis.</title>
        <authorList>
            <person name="Oliphant S.A."/>
            <person name="Watson-Haigh N.S."/>
            <person name="Sumby K.M."/>
            <person name="Gardner J."/>
            <person name="Groom S."/>
            <person name="Jiranek V."/>
        </authorList>
    </citation>
    <scope>NUCLEOTIDE SEQUENCE [LARGE SCALE GENOMIC DNA]</scope>
    <source>
        <strain evidence="16 17">SG4_A1</strain>
    </source>
</reference>
<feature type="domain" description="Riboflavin kinase" evidence="15">
    <location>
        <begin position="187"/>
        <end position="313"/>
    </location>
</feature>
<dbReference type="PANTHER" id="PTHR22749:SF6">
    <property type="entry name" value="RIBOFLAVIN KINASE"/>
    <property type="match status" value="1"/>
</dbReference>
<evidence type="ECO:0000313" key="17">
    <source>
        <dbReference type="Proteomes" id="UP000831947"/>
    </source>
</evidence>
<evidence type="ECO:0000256" key="14">
    <source>
        <dbReference type="PIRNR" id="PIRNR004491"/>
    </source>
</evidence>
<protein>
    <recommendedName>
        <fullName evidence="14">Riboflavin biosynthesis protein</fullName>
    </recommendedName>
    <domain>
        <recommendedName>
            <fullName evidence="14">Riboflavin kinase</fullName>
            <ecNumber evidence="14">2.7.1.26</ecNumber>
        </recommendedName>
        <alternativeName>
            <fullName evidence="14">Flavokinase</fullName>
        </alternativeName>
    </domain>
    <domain>
        <recommendedName>
            <fullName evidence="14">FMN adenylyltransferase</fullName>
            <ecNumber evidence="14">2.7.7.2</ecNumber>
        </recommendedName>
        <alternativeName>
            <fullName evidence="14">FAD pyrophosphorylase</fullName>
        </alternativeName>
        <alternativeName>
            <fullName evidence="14">FAD synthase</fullName>
        </alternativeName>
    </domain>
</protein>
<evidence type="ECO:0000256" key="13">
    <source>
        <dbReference type="ARBA" id="ARBA00049494"/>
    </source>
</evidence>
<dbReference type="SUPFAM" id="SSF52374">
    <property type="entry name" value="Nucleotidylyl transferase"/>
    <property type="match status" value="1"/>
</dbReference>
<dbReference type="SMART" id="SM00904">
    <property type="entry name" value="Flavokinase"/>
    <property type="match status" value="1"/>
</dbReference>
<dbReference type="InterPro" id="IPR015865">
    <property type="entry name" value="Riboflavin_kinase_bac/euk"/>
</dbReference>
<gene>
    <name evidence="16" type="primary">ribF</name>
    <name evidence="16" type="ORF">MOO47_06960</name>
</gene>
<evidence type="ECO:0000313" key="16">
    <source>
        <dbReference type="EMBL" id="UQS83506.1"/>
    </source>
</evidence>
<dbReference type="EC" id="2.7.7.2" evidence="14"/>
<evidence type="ECO:0000256" key="6">
    <source>
        <dbReference type="ARBA" id="ARBA00022695"/>
    </source>
</evidence>
<evidence type="ECO:0000259" key="15">
    <source>
        <dbReference type="SMART" id="SM00904"/>
    </source>
</evidence>
<evidence type="ECO:0000256" key="1">
    <source>
        <dbReference type="ARBA" id="ARBA00004726"/>
    </source>
</evidence>
<dbReference type="PANTHER" id="PTHR22749">
    <property type="entry name" value="RIBOFLAVIN KINASE/FMN ADENYLYLTRANSFERASE"/>
    <property type="match status" value="1"/>
</dbReference>
<dbReference type="Pfam" id="PF06574">
    <property type="entry name" value="FAD_syn"/>
    <property type="match status" value="1"/>
</dbReference>
<evidence type="ECO:0000256" key="3">
    <source>
        <dbReference type="ARBA" id="ARBA00022630"/>
    </source>
</evidence>
<accession>A0ABY4PDB7</accession>
<comment type="pathway">
    <text evidence="1 14">Cofactor biosynthesis; FAD biosynthesis; FAD from FMN: step 1/1.</text>
</comment>
<sequence length="315" mass="35684">MQVEFLCYPNLDAADLTTPKVLAAGFFDGVHLGHKNVIQTAIRLARSKNQVAAVLTFDRHPATVFGQYPPDKIFQYLTPLARKLEIFEQLGVDIVYIAEFNDQFMKLPPKKFINDFLIKLGLTTLVAGYDWTFGPKAVATMDYLRQLAQGRFQICQVPELIYEKNKVSSTNIRNYLKEGEITAANLMLSYNYRNQGVVVHGAKMGRQLGYPTANLAVGADQLLPRIGVYVTRVLVAGKWYPAMTSIGRNITFKRGDNPLTVEANLLNFERDLYGQELTIEWLYYLRDEIKFADATGLMDQLAVDQQSTEKYFGKK</sequence>
<evidence type="ECO:0000256" key="2">
    <source>
        <dbReference type="ARBA" id="ARBA00005201"/>
    </source>
</evidence>
<dbReference type="EMBL" id="CP093365">
    <property type="protein sequence ID" value="UQS83506.1"/>
    <property type="molecule type" value="Genomic_DNA"/>
</dbReference>
<evidence type="ECO:0000256" key="8">
    <source>
        <dbReference type="ARBA" id="ARBA00022777"/>
    </source>
</evidence>
<comment type="catalytic activity">
    <reaction evidence="13 14">
        <text>FMN + ATP + H(+) = FAD + diphosphate</text>
        <dbReference type="Rhea" id="RHEA:17237"/>
        <dbReference type="ChEBI" id="CHEBI:15378"/>
        <dbReference type="ChEBI" id="CHEBI:30616"/>
        <dbReference type="ChEBI" id="CHEBI:33019"/>
        <dbReference type="ChEBI" id="CHEBI:57692"/>
        <dbReference type="ChEBI" id="CHEBI:58210"/>
        <dbReference type="EC" id="2.7.7.2"/>
    </reaction>
</comment>
<dbReference type="InterPro" id="IPR023465">
    <property type="entry name" value="Riboflavin_kinase_dom_sf"/>
</dbReference>
<evidence type="ECO:0000256" key="5">
    <source>
        <dbReference type="ARBA" id="ARBA00022679"/>
    </source>
</evidence>
<keyword evidence="4 14" id="KW-0288">FMN</keyword>
<dbReference type="SUPFAM" id="SSF82114">
    <property type="entry name" value="Riboflavin kinase-like"/>
    <property type="match status" value="1"/>
</dbReference>
<dbReference type="RefSeq" id="WP_249512732.1">
    <property type="nucleotide sequence ID" value="NZ_CP093365.1"/>
</dbReference>